<dbReference type="Proteomes" id="UP000824112">
    <property type="component" value="Unassembled WGS sequence"/>
</dbReference>
<dbReference type="SUPFAM" id="SSF52266">
    <property type="entry name" value="SGNH hydrolase"/>
    <property type="match status" value="1"/>
</dbReference>
<name>A0A9D1M5Q8_9BACT</name>
<keyword evidence="2" id="KW-0378">Hydrolase</keyword>
<dbReference type="PANTHER" id="PTHR30383">
    <property type="entry name" value="THIOESTERASE 1/PROTEASE 1/LYSOPHOSPHOLIPASE L1"/>
    <property type="match status" value="1"/>
</dbReference>
<reference evidence="2" key="2">
    <citation type="journal article" date="2021" name="PeerJ">
        <title>Extensive microbial diversity within the chicken gut microbiome revealed by metagenomics and culture.</title>
        <authorList>
            <person name="Gilroy R."/>
            <person name="Ravi A."/>
            <person name="Getino M."/>
            <person name="Pursley I."/>
            <person name="Horton D.L."/>
            <person name="Alikhan N.F."/>
            <person name="Baker D."/>
            <person name="Gharbi K."/>
            <person name="Hall N."/>
            <person name="Watson M."/>
            <person name="Adriaenssens E.M."/>
            <person name="Foster-Nyarko E."/>
            <person name="Jarju S."/>
            <person name="Secka A."/>
            <person name="Antonio M."/>
            <person name="Oren A."/>
            <person name="Chaudhuri R.R."/>
            <person name="La Ragione R."/>
            <person name="Hildebrand F."/>
            <person name="Pallen M.J."/>
        </authorList>
    </citation>
    <scope>NUCLEOTIDE SEQUENCE</scope>
    <source>
        <strain evidence="2">CHK158-818</strain>
    </source>
</reference>
<dbReference type="AlphaFoldDB" id="A0A9D1M5Q8"/>
<evidence type="ECO:0000313" key="3">
    <source>
        <dbReference type="Proteomes" id="UP000824112"/>
    </source>
</evidence>
<evidence type="ECO:0000259" key="1">
    <source>
        <dbReference type="Pfam" id="PF13472"/>
    </source>
</evidence>
<gene>
    <name evidence="2" type="ORF">IAB03_00715</name>
</gene>
<dbReference type="InterPro" id="IPR013830">
    <property type="entry name" value="SGNH_hydro"/>
</dbReference>
<reference evidence="2" key="1">
    <citation type="submission" date="2020-10" db="EMBL/GenBank/DDBJ databases">
        <authorList>
            <person name="Gilroy R."/>
        </authorList>
    </citation>
    <scope>NUCLEOTIDE SEQUENCE</scope>
    <source>
        <strain evidence="2">CHK158-818</strain>
    </source>
</reference>
<organism evidence="2 3">
    <name type="scientific">Candidatus Gallibacteroides avistercoris</name>
    <dbReference type="NCBI Taxonomy" id="2840833"/>
    <lineage>
        <taxon>Bacteria</taxon>
        <taxon>Pseudomonadati</taxon>
        <taxon>Bacteroidota</taxon>
        <taxon>Bacteroidia</taxon>
        <taxon>Bacteroidales</taxon>
        <taxon>Bacteroidaceae</taxon>
        <taxon>Bacteroidaceae incertae sedis</taxon>
        <taxon>Candidatus Gallibacteroides</taxon>
    </lineage>
</organism>
<feature type="domain" description="SGNH hydrolase-type esterase" evidence="1">
    <location>
        <begin position="32"/>
        <end position="244"/>
    </location>
</feature>
<dbReference type="CDD" id="cd01834">
    <property type="entry name" value="SGNH_hydrolase_like_2"/>
    <property type="match status" value="1"/>
</dbReference>
<evidence type="ECO:0000313" key="2">
    <source>
        <dbReference type="EMBL" id="HIU54310.1"/>
    </source>
</evidence>
<dbReference type="Pfam" id="PF13472">
    <property type="entry name" value="Lipase_GDSL_2"/>
    <property type="match status" value="1"/>
</dbReference>
<sequence>MKHTILLLLILPFFIGGISAEAKEPRNVNIVFIGNSITEGAQIANPAQDAPPKQVQLYLSKKKGIGTVQFVNCGVSGSTTLDFLPGSGALFKRTVNNKTVKEFRKDKETPLYFSIMLGTNDSAIKGPNGSPVSAEAYKANLKKIIDKLLSDFPGCRIVLHRPIWYSETTYNGAMYLAEGLNRLQTYTPQIEAIVKEYKKTSPNRVFLGDTKAFQFFKENYLTHFVAEEGYAGTFYLHPNEQGAKKLAEYWGEALYKIIMK</sequence>
<dbReference type="InterPro" id="IPR051532">
    <property type="entry name" value="Ester_Hydrolysis_Enzymes"/>
</dbReference>
<protein>
    <submittedName>
        <fullName evidence="2">SGNH/GDSL hydrolase family protein</fullName>
    </submittedName>
</protein>
<dbReference type="InterPro" id="IPR036514">
    <property type="entry name" value="SGNH_hydro_sf"/>
</dbReference>
<proteinExistence type="predicted"/>
<dbReference type="EMBL" id="DVNA01000014">
    <property type="protein sequence ID" value="HIU54310.1"/>
    <property type="molecule type" value="Genomic_DNA"/>
</dbReference>
<accession>A0A9D1M5Q8</accession>
<comment type="caution">
    <text evidence="2">The sequence shown here is derived from an EMBL/GenBank/DDBJ whole genome shotgun (WGS) entry which is preliminary data.</text>
</comment>
<dbReference type="Gene3D" id="3.40.50.1110">
    <property type="entry name" value="SGNH hydrolase"/>
    <property type="match status" value="1"/>
</dbReference>
<dbReference type="GO" id="GO:0016788">
    <property type="term" value="F:hydrolase activity, acting on ester bonds"/>
    <property type="evidence" value="ECO:0007669"/>
    <property type="project" value="UniProtKB-ARBA"/>
</dbReference>